<protein>
    <submittedName>
        <fullName evidence="3">Scyllo-inositol 2-dehydrogenase (NAD(+))</fullName>
        <ecNumber evidence="3">1.1.1.370</ecNumber>
    </submittedName>
</protein>
<accession>A0A5J4Q6J3</accession>
<dbReference type="Pfam" id="PF01408">
    <property type="entry name" value="GFO_IDH_MocA"/>
    <property type="match status" value="1"/>
</dbReference>
<dbReference type="PANTHER" id="PTHR43818:SF5">
    <property type="entry name" value="OXIDOREDUCTASE FAMILY PROTEIN"/>
    <property type="match status" value="1"/>
</dbReference>
<feature type="domain" description="Gfo/Idh/MocA-like oxidoreductase bacterial type C-terminal" evidence="2">
    <location>
        <begin position="392"/>
        <end position="462"/>
    </location>
</feature>
<dbReference type="InterPro" id="IPR043906">
    <property type="entry name" value="Gfo/Idh/MocA_OxRdtase_bact_C"/>
</dbReference>
<organism evidence="3">
    <name type="scientific">termite gut metagenome</name>
    <dbReference type="NCBI Taxonomy" id="433724"/>
    <lineage>
        <taxon>unclassified sequences</taxon>
        <taxon>metagenomes</taxon>
        <taxon>organismal metagenomes</taxon>
    </lineage>
</organism>
<keyword evidence="3" id="KW-0560">Oxidoreductase</keyword>
<dbReference type="InterPro" id="IPR050463">
    <property type="entry name" value="Gfo/Idh/MocA_oxidrdct_glycsds"/>
</dbReference>
<feature type="domain" description="Gfo/Idh/MocA-like oxidoreductase bacterial type C-terminal" evidence="2">
    <location>
        <begin position="211"/>
        <end position="292"/>
    </location>
</feature>
<dbReference type="SUPFAM" id="SSF51735">
    <property type="entry name" value="NAD(P)-binding Rossmann-fold domains"/>
    <property type="match status" value="1"/>
</dbReference>
<comment type="caution">
    <text evidence="3">The sequence shown here is derived from an EMBL/GenBank/DDBJ whole genome shotgun (WGS) entry which is preliminary data.</text>
</comment>
<evidence type="ECO:0000259" key="1">
    <source>
        <dbReference type="Pfam" id="PF01408"/>
    </source>
</evidence>
<gene>
    <name evidence="3" type="ORF">EZS27_032541</name>
</gene>
<evidence type="ECO:0000259" key="2">
    <source>
        <dbReference type="Pfam" id="PF19051"/>
    </source>
</evidence>
<feature type="domain" description="Gfo/Idh/MocA-like oxidoreductase N-terminal" evidence="1">
    <location>
        <begin position="39"/>
        <end position="169"/>
    </location>
</feature>
<dbReference type="InterPro" id="IPR036291">
    <property type="entry name" value="NAD(P)-bd_dom_sf"/>
</dbReference>
<dbReference type="PROSITE" id="PS51318">
    <property type="entry name" value="TAT"/>
    <property type="match status" value="1"/>
</dbReference>
<dbReference type="InterPro" id="IPR000683">
    <property type="entry name" value="Gfo/Idh/MocA-like_OxRdtase_N"/>
</dbReference>
<dbReference type="PANTHER" id="PTHR43818">
    <property type="entry name" value="BCDNA.GH03377"/>
    <property type="match status" value="1"/>
</dbReference>
<sequence>MITRRDFIKRSVVAGTGVFVAPLIVPSSIFGANAPSNRINIGVIGTGRQGRGDMMGIMRNEDVRITAVCDLDKIRLADAKMFTESITERFVGAKHTGVKMYDDYKELLADKEIDGVLIATPDHQHARLAIDAAYARKSMYLEKPASLTIWEGRQMSNAMNATGVVFQIGSQQRSNKDFRRACELVRSGRIGKLKTIEVRLPGDPPGGDPTPQAIPEGFNYDAWLGSTPYVPYTIDRVHPQTKNGKPEFSRPGWLRCEQFGAGMITGWGSHHFDIAHWGMGTEYSGPIEIEAGTTFPAVGSGLWNVHGPYQSQMLYANGVIVKGMEESPTKPNGILFIGEEGWIFTSRGGGRVTDSDPVKIDSGGKEVGPLSASDPKILRGLTDDDVHLYVSENHARNWIDCMRSLKPTIAPAEIAHRSCTACLLQQIAMHLKRKLYWDPRNERFINDDEANSMLSRPQRVPYIL</sequence>
<dbReference type="Gene3D" id="3.30.360.10">
    <property type="entry name" value="Dihydrodipicolinate Reductase, domain 2"/>
    <property type="match status" value="1"/>
</dbReference>
<proteinExistence type="predicted"/>
<dbReference type="SUPFAM" id="SSF55347">
    <property type="entry name" value="Glyceraldehyde-3-phosphate dehydrogenase-like, C-terminal domain"/>
    <property type="match status" value="1"/>
</dbReference>
<evidence type="ECO:0000313" key="3">
    <source>
        <dbReference type="EMBL" id="KAA6317277.1"/>
    </source>
</evidence>
<dbReference type="EMBL" id="SNRY01004576">
    <property type="protein sequence ID" value="KAA6317277.1"/>
    <property type="molecule type" value="Genomic_DNA"/>
</dbReference>
<reference evidence="3" key="1">
    <citation type="submission" date="2019-03" db="EMBL/GenBank/DDBJ databases">
        <title>Single cell metagenomics reveals metabolic interactions within the superorganism composed of flagellate Streblomastix strix and complex community of Bacteroidetes bacteria on its surface.</title>
        <authorList>
            <person name="Treitli S.C."/>
            <person name="Kolisko M."/>
            <person name="Husnik F."/>
            <person name="Keeling P."/>
            <person name="Hampl V."/>
        </authorList>
    </citation>
    <scope>NUCLEOTIDE SEQUENCE</scope>
    <source>
        <strain evidence="3">STM</strain>
    </source>
</reference>
<dbReference type="GO" id="GO:0016491">
    <property type="term" value="F:oxidoreductase activity"/>
    <property type="evidence" value="ECO:0007669"/>
    <property type="project" value="UniProtKB-KW"/>
</dbReference>
<name>A0A5J4Q6J3_9ZZZZ</name>
<dbReference type="InterPro" id="IPR006311">
    <property type="entry name" value="TAT_signal"/>
</dbReference>
<dbReference type="EC" id="1.1.1.370" evidence="3"/>
<dbReference type="GO" id="GO:0000166">
    <property type="term" value="F:nucleotide binding"/>
    <property type="evidence" value="ECO:0007669"/>
    <property type="project" value="InterPro"/>
</dbReference>
<dbReference type="Gene3D" id="3.40.50.720">
    <property type="entry name" value="NAD(P)-binding Rossmann-like Domain"/>
    <property type="match status" value="1"/>
</dbReference>
<dbReference type="Pfam" id="PF19051">
    <property type="entry name" value="GFO_IDH_MocA_C2"/>
    <property type="match status" value="2"/>
</dbReference>
<dbReference type="AlphaFoldDB" id="A0A5J4Q6J3"/>